<evidence type="ECO:0000313" key="3">
    <source>
        <dbReference type="Proteomes" id="UP000570361"/>
    </source>
</evidence>
<evidence type="ECO:0000313" key="2">
    <source>
        <dbReference type="EMBL" id="MBB3111870.1"/>
    </source>
</evidence>
<keyword evidence="3" id="KW-1185">Reference proteome</keyword>
<protein>
    <recommendedName>
        <fullName evidence="1">YhfM-like domain-containing protein</fullName>
    </recommendedName>
</protein>
<dbReference type="RefSeq" id="WP_183601726.1">
    <property type="nucleotide sequence ID" value="NZ_JACHXK010000009.1"/>
</dbReference>
<dbReference type="Pfam" id="PF14275">
    <property type="entry name" value="DUF4362"/>
    <property type="match status" value="1"/>
</dbReference>
<organism evidence="2 3">
    <name type="scientific">Paenibacillus phyllosphaerae</name>
    <dbReference type="NCBI Taxonomy" id="274593"/>
    <lineage>
        <taxon>Bacteria</taxon>
        <taxon>Bacillati</taxon>
        <taxon>Bacillota</taxon>
        <taxon>Bacilli</taxon>
        <taxon>Bacillales</taxon>
        <taxon>Paenibacillaceae</taxon>
        <taxon>Paenibacillus</taxon>
    </lineage>
</organism>
<proteinExistence type="predicted"/>
<accession>A0A7W5AZW8</accession>
<evidence type="ECO:0000259" key="1">
    <source>
        <dbReference type="Pfam" id="PF26353"/>
    </source>
</evidence>
<dbReference type="EMBL" id="JACHXK010000009">
    <property type="protein sequence ID" value="MBB3111870.1"/>
    <property type="molecule type" value="Genomic_DNA"/>
</dbReference>
<comment type="caution">
    <text evidence="2">The sequence shown here is derived from an EMBL/GenBank/DDBJ whole genome shotgun (WGS) entry which is preliminary data.</text>
</comment>
<dbReference type="InterPro" id="IPR058780">
    <property type="entry name" value="YhfM-like_dom"/>
</dbReference>
<reference evidence="2 3" key="1">
    <citation type="submission" date="2020-08" db="EMBL/GenBank/DDBJ databases">
        <title>Genomic Encyclopedia of Type Strains, Phase III (KMG-III): the genomes of soil and plant-associated and newly described type strains.</title>
        <authorList>
            <person name="Whitman W."/>
        </authorList>
    </citation>
    <scope>NUCLEOTIDE SEQUENCE [LARGE SCALE GENOMIC DNA]</scope>
    <source>
        <strain evidence="2 3">CECT 5862</strain>
    </source>
</reference>
<sequence>MKHWSSIGIIAGILFLGGCGQHPQTGGTEPVGIEQVKLVCSSFMKERMPCENMQWDDKASIAVFEQAVKTAEKLPGVMDYTSEYMMTFTYSEGAAMNFSIGVGPDRTMNGLLVYEEDTHTGYSIPVEQSNAIRDLIEEATTDNRSSGNDEVDQERDVINLHGIQVHNRELLDAWMEQGSGSQRIVHYTIEGDPIFHTVSHDQGKVKLVVDTTHDKFGAPTVSTLQCEALDRAESDTALVYTLKGCSGDSSGERNAVVLLEINYNMQAQDRFDFVLKYGPNLESEIHTADQSVQFDLGQGESLAVSDFQLPSKDLQAIYKQLVLANYLGNKKLTVACKKDASDVSYDMTVWINGGEVRYQWAACDFGKDGREMTEIANQIITSVKERLEAYQ</sequence>
<dbReference type="AlphaFoldDB" id="A0A7W5AZW8"/>
<gene>
    <name evidence="2" type="ORF">FHS18_003938</name>
</gene>
<dbReference type="Proteomes" id="UP000570361">
    <property type="component" value="Unassembled WGS sequence"/>
</dbReference>
<dbReference type="PROSITE" id="PS51257">
    <property type="entry name" value="PROKAR_LIPOPROTEIN"/>
    <property type="match status" value="1"/>
</dbReference>
<name>A0A7W5AZW8_9BACL</name>
<dbReference type="Pfam" id="PF26353">
    <property type="entry name" value="YhfM"/>
    <property type="match status" value="1"/>
</dbReference>
<dbReference type="InterPro" id="IPR025372">
    <property type="entry name" value="DUF4362"/>
</dbReference>
<feature type="domain" description="YhfM-like" evidence="1">
    <location>
        <begin position="51"/>
        <end position="139"/>
    </location>
</feature>